<proteinExistence type="predicted"/>
<keyword evidence="2" id="KW-1185">Reference proteome</keyword>
<accession>A0A0P7A597</accession>
<evidence type="ECO:0008006" key="3">
    <source>
        <dbReference type="Google" id="ProtNLM"/>
    </source>
</evidence>
<dbReference type="OrthoDB" id="581894at2"/>
<dbReference type="Proteomes" id="UP000050280">
    <property type="component" value="Unassembled WGS sequence"/>
</dbReference>
<dbReference type="InterPro" id="IPR019613">
    <property type="entry name" value="DUF4198"/>
</dbReference>
<dbReference type="STRING" id="1300341.I595_2212"/>
<dbReference type="Pfam" id="PF10670">
    <property type="entry name" value="DUF4198"/>
    <property type="match status" value="1"/>
</dbReference>
<dbReference type="AlphaFoldDB" id="A0A0P7A597"/>
<name>A0A0P7A597_9FLAO</name>
<dbReference type="PATRIC" id="fig|1300341.3.peg.2386"/>
<protein>
    <recommendedName>
        <fullName evidence="3">DUF4198 domain-containing protein</fullName>
    </recommendedName>
</protein>
<organism evidence="1 2">
    <name type="scientific">Croceitalea dokdonensis DOKDO 023</name>
    <dbReference type="NCBI Taxonomy" id="1300341"/>
    <lineage>
        <taxon>Bacteria</taxon>
        <taxon>Pseudomonadati</taxon>
        <taxon>Bacteroidota</taxon>
        <taxon>Flavobacteriia</taxon>
        <taxon>Flavobacteriales</taxon>
        <taxon>Flavobacteriaceae</taxon>
        <taxon>Croceitalea</taxon>
    </lineage>
</organism>
<sequence length="268" mass="30072">MKRFLSLCAIVATYVLCCSHELFFKADSYFFSPNTQATLFLFNGTFDKSENTIDRDRISDAQLLGPNYKLALKEDMFYDINQTTYMRFSVGDVGTYAGGISTKPRMISMDGQAFQDYLEHEGLEDTMAERMATGTQDVAVKEKYAKHVKTLLQVGDKNTPEFGAYFGFPIEFVAKTNPYTVGKGEAVSFQLLSAGKPLANHICHYSTSMPGLDAHDHERSARTDANGIIKIFPNRSGQWYIATIHMEKSAEDGVDYESNWATLTFAIR</sequence>
<reference evidence="1 2" key="1">
    <citation type="submission" date="2015-09" db="EMBL/GenBank/DDBJ databases">
        <title>Genome sequence of the marine flavobacterium Croceitalea dokdonensis DOKDO 023 that contains proton- and sodium-pumping rhodopsins.</title>
        <authorList>
            <person name="Kwon S.-K."/>
            <person name="Lee H.K."/>
            <person name="Kwak M.-J."/>
            <person name="Kim J.F."/>
        </authorList>
    </citation>
    <scope>NUCLEOTIDE SEQUENCE [LARGE SCALE GENOMIC DNA]</scope>
    <source>
        <strain evidence="1 2">DOKDO 023</strain>
    </source>
</reference>
<dbReference type="EMBL" id="LDJX01000004">
    <property type="protein sequence ID" value="KPM31717.1"/>
    <property type="molecule type" value="Genomic_DNA"/>
</dbReference>
<dbReference type="RefSeq" id="WP_054559296.1">
    <property type="nucleotide sequence ID" value="NZ_LDJX01000004.1"/>
</dbReference>
<gene>
    <name evidence="1" type="ORF">I595_2212</name>
</gene>
<comment type="caution">
    <text evidence="1">The sequence shown here is derived from an EMBL/GenBank/DDBJ whole genome shotgun (WGS) entry which is preliminary data.</text>
</comment>
<evidence type="ECO:0000313" key="2">
    <source>
        <dbReference type="Proteomes" id="UP000050280"/>
    </source>
</evidence>
<evidence type="ECO:0000313" key="1">
    <source>
        <dbReference type="EMBL" id="KPM31717.1"/>
    </source>
</evidence>